<evidence type="ECO:0000256" key="2">
    <source>
        <dbReference type="ARBA" id="ARBA00022801"/>
    </source>
</evidence>
<reference evidence="4 5" key="1">
    <citation type="journal article" date="2011" name="Genome Res.">
        <title>Phylogeny-wide analysis of social amoeba genomes highlights ancient origins for complex intercellular communication.</title>
        <authorList>
            <person name="Heidel A.J."/>
            <person name="Lawal H.M."/>
            <person name="Felder M."/>
            <person name="Schilde C."/>
            <person name="Helps N.R."/>
            <person name="Tunggal B."/>
            <person name="Rivero F."/>
            <person name="John U."/>
            <person name="Schleicher M."/>
            <person name="Eichinger L."/>
            <person name="Platzer M."/>
            <person name="Noegel A.A."/>
            <person name="Schaap P."/>
            <person name="Gloeckner G."/>
        </authorList>
    </citation>
    <scope>NUCLEOTIDE SEQUENCE [LARGE SCALE GENOMIC DNA]</scope>
    <source>
        <strain evidence="5">ATCC 26659 / Pp 5 / PN500</strain>
    </source>
</reference>
<dbReference type="STRING" id="670386.D3BLP1"/>
<dbReference type="InterPro" id="IPR036526">
    <property type="entry name" value="C-N_Hydrolase_sf"/>
</dbReference>
<evidence type="ECO:0000313" key="5">
    <source>
        <dbReference type="Proteomes" id="UP000001396"/>
    </source>
</evidence>
<dbReference type="CDD" id="cd07572">
    <property type="entry name" value="nit"/>
    <property type="match status" value="1"/>
</dbReference>
<organism evidence="4 5">
    <name type="scientific">Heterostelium pallidum (strain ATCC 26659 / Pp 5 / PN500)</name>
    <name type="common">Cellular slime mold</name>
    <name type="synonym">Polysphondylium pallidum</name>
    <dbReference type="NCBI Taxonomy" id="670386"/>
    <lineage>
        <taxon>Eukaryota</taxon>
        <taxon>Amoebozoa</taxon>
        <taxon>Evosea</taxon>
        <taxon>Eumycetozoa</taxon>
        <taxon>Dictyostelia</taxon>
        <taxon>Acytosteliales</taxon>
        <taxon>Acytosteliaceae</taxon>
        <taxon>Heterostelium</taxon>
    </lineage>
</organism>
<comment type="similarity">
    <text evidence="1">Belongs to the carbon-nitrogen hydrolase superfamily. NIT1/NIT2 family.</text>
</comment>
<evidence type="ECO:0000313" key="4">
    <source>
        <dbReference type="EMBL" id="EFA77492.1"/>
    </source>
</evidence>
<comment type="caution">
    <text evidence="4">The sequence shown here is derived from an EMBL/GenBank/DDBJ whole genome shotgun (WGS) entry which is preliminary data.</text>
</comment>
<dbReference type="PANTHER" id="PTHR23088:SF30">
    <property type="entry name" value="OMEGA-AMIDASE NIT2"/>
    <property type="match status" value="1"/>
</dbReference>
<dbReference type="PROSITE" id="PS50263">
    <property type="entry name" value="CN_HYDROLASE"/>
    <property type="match status" value="1"/>
</dbReference>
<dbReference type="GO" id="GO:0050152">
    <property type="term" value="F:omega-amidase activity"/>
    <property type="evidence" value="ECO:0007669"/>
    <property type="project" value="TreeGrafter"/>
</dbReference>
<dbReference type="OMA" id="MQSKPYA"/>
<evidence type="ECO:0000259" key="3">
    <source>
        <dbReference type="PROSITE" id="PS50263"/>
    </source>
</evidence>
<dbReference type="Proteomes" id="UP000001396">
    <property type="component" value="Unassembled WGS sequence"/>
</dbReference>
<dbReference type="GO" id="GO:0005739">
    <property type="term" value="C:mitochondrion"/>
    <property type="evidence" value="ECO:0007669"/>
    <property type="project" value="TreeGrafter"/>
</dbReference>
<dbReference type="GO" id="GO:0006541">
    <property type="term" value="P:glutamine metabolic process"/>
    <property type="evidence" value="ECO:0007669"/>
    <property type="project" value="TreeGrafter"/>
</dbReference>
<dbReference type="SUPFAM" id="SSF56317">
    <property type="entry name" value="Carbon-nitrogen hydrolase"/>
    <property type="match status" value="1"/>
</dbReference>
<dbReference type="EMBL" id="ADBJ01000042">
    <property type="protein sequence ID" value="EFA77492.1"/>
    <property type="molecule type" value="Genomic_DNA"/>
</dbReference>
<keyword evidence="5" id="KW-1185">Reference proteome</keyword>
<gene>
    <name evidence="4" type="primary">nit2</name>
    <name evidence="4" type="ORF">PPL_12094</name>
</gene>
<dbReference type="GeneID" id="31367561"/>
<dbReference type="PANTHER" id="PTHR23088">
    <property type="entry name" value="NITRILASE-RELATED"/>
    <property type="match status" value="1"/>
</dbReference>
<dbReference type="Gene3D" id="3.60.110.10">
    <property type="entry name" value="Carbon-nitrogen hydrolase"/>
    <property type="match status" value="1"/>
</dbReference>
<dbReference type="RefSeq" id="XP_020429620.1">
    <property type="nucleotide sequence ID" value="XM_020582839.1"/>
</dbReference>
<dbReference type="Pfam" id="PF00795">
    <property type="entry name" value="CN_hydrolase"/>
    <property type="match status" value="1"/>
</dbReference>
<dbReference type="GO" id="GO:0006107">
    <property type="term" value="P:oxaloacetate metabolic process"/>
    <property type="evidence" value="ECO:0007669"/>
    <property type="project" value="TreeGrafter"/>
</dbReference>
<proteinExistence type="inferred from homology"/>
<dbReference type="FunFam" id="3.60.110.10:FF:000002">
    <property type="entry name" value="Nitrilase family member 2"/>
    <property type="match status" value="1"/>
</dbReference>
<dbReference type="InterPro" id="IPR045254">
    <property type="entry name" value="Nit1/2_C-N_Hydrolase"/>
</dbReference>
<protein>
    <submittedName>
        <fullName evidence="4">Nitrilase 2</fullName>
    </submittedName>
</protein>
<dbReference type="GO" id="GO:0006528">
    <property type="term" value="P:asparagine metabolic process"/>
    <property type="evidence" value="ECO:0007669"/>
    <property type="project" value="TreeGrafter"/>
</dbReference>
<dbReference type="FunCoup" id="D3BLP1">
    <property type="interactions" value="224"/>
</dbReference>
<evidence type="ECO:0000256" key="1">
    <source>
        <dbReference type="ARBA" id="ARBA00010613"/>
    </source>
</evidence>
<accession>D3BLP1</accession>
<dbReference type="InterPro" id="IPR003010">
    <property type="entry name" value="C-N_Hydrolase"/>
</dbReference>
<sequence>MFLSGVRLTTATTTSRISYSHLLNRGCSLSGSYQQFPNLSISKSILSSSINSQIQQQRYFSSNKNSNSSSSSFNIRPRNRPIDIEHKMNEFNSDKIYKFAGIQLLVGEDKNQNIEAARKAIEEAASNGANIICLPECFNCPYSTSVFNEYAEKFGGPTTTMLADAAKRLKIWLIGGSIPERGDDGKIYNCSFIFNPSGELVGKHRKIHLFDINVPGKITFRESEILSPGETPTIIELGDGVRLGVGICYDIRFPELAMLYAKEGCQILVYPGAFNMTTGPAHWELLQRGRAVDNQVYVAAVSPARNPKSTYTAWGHSTVVSPWGDIVSTTEHDPTIIYANIELAKVKEMRTNIPVYQQKKLTTTFKI</sequence>
<dbReference type="InParanoid" id="D3BLP1"/>
<keyword evidence="2" id="KW-0378">Hydrolase</keyword>
<dbReference type="AlphaFoldDB" id="D3BLP1"/>
<feature type="domain" description="CN hydrolase" evidence="3">
    <location>
        <begin position="97"/>
        <end position="343"/>
    </location>
</feature>
<name>D3BLP1_HETP5</name>
<dbReference type="PROSITE" id="PS01227">
    <property type="entry name" value="UPF0012"/>
    <property type="match status" value="1"/>
</dbReference>
<dbReference type="InterPro" id="IPR001110">
    <property type="entry name" value="UPF0012_CS"/>
</dbReference>